<evidence type="ECO:0000313" key="2">
    <source>
        <dbReference type="Proteomes" id="UP000241912"/>
    </source>
</evidence>
<protein>
    <submittedName>
        <fullName evidence="1">Uncharacterized protein</fullName>
    </submittedName>
</protein>
<keyword evidence="2" id="KW-1185">Reference proteome</keyword>
<organism evidence="1 2">
    <name type="scientific">Nitrosomonas supralitoralis</name>
    <dbReference type="NCBI Taxonomy" id="2116706"/>
    <lineage>
        <taxon>Bacteria</taxon>
        <taxon>Pseudomonadati</taxon>
        <taxon>Pseudomonadota</taxon>
        <taxon>Betaproteobacteria</taxon>
        <taxon>Nitrosomonadales</taxon>
        <taxon>Nitrosomonadaceae</taxon>
        <taxon>Nitrosomonas</taxon>
    </lineage>
</organism>
<reference evidence="1 2" key="1">
    <citation type="submission" date="2018-03" db="EMBL/GenBank/DDBJ databases">
        <title>Draft genome of Nitrosomonas supralitoralis APG5.</title>
        <authorList>
            <person name="Urakawa H."/>
            <person name="Lopez J.V."/>
        </authorList>
    </citation>
    <scope>NUCLEOTIDE SEQUENCE [LARGE SCALE GENOMIC DNA]</scope>
    <source>
        <strain evidence="1 2">APG5</strain>
    </source>
</reference>
<sequence>MSYTTNGFTIDEVGFIQIALTKVLAAVARGELDLNLIAREELAARGLDKNGVWVGFDQAAKIHYV</sequence>
<gene>
    <name evidence="1" type="ORF">C7H79_09555</name>
</gene>
<dbReference type="Proteomes" id="UP000241912">
    <property type="component" value="Unassembled WGS sequence"/>
</dbReference>
<comment type="caution">
    <text evidence="1">The sequence shown here is derived from an EMBL/GenBank/DDBJ whole genome shotgun (WGS) entry which is preliminary data.</text>
</comment>
<dbReference type="AlphaFoldDB" id="A0A2P7NUJ2"/>
<dbReference type="EMBL" id="PXXU01000026">
    <property type="protein sequence ID" value="PSJ17140.1"/>
    <property type="molecule type" value="Genomic_DNA"/>
</dbReference>
<name>A0A2P7NUJ2_9PROT</name>
<proteinExistence type="predicted"/>
<evidence type="ECO:0000313" key="1">
    <source>
        <dbReference type="EMBL" id="PSJ17140.1"/>
    </source>
</evidence>
<accession>A0A2P7NUJ2</accession>